<feature type="transmembrane region" description="Helical" evidence="8">
    <location>
        <begin position="402"/>
        <end position="422"/>
    </location>
</feature>
<dbReference type="AlphaFoldDB" id="A0A8J7ASD3"/>
<feature type="transmembrane region" description="Helical" evidence="8">
    <location>
        <begin position="143"/>
        <end position="164"/>
    </location>
</feature>
<evidence type="ECO:0000313" key="10">
    <source>
        <dbReference type="EMBL" id="MBE9115466.1"/>
    </source>
</evidence>
<feature type="transmembrane region" description="Helical" evidence="8">
    <location>
        <begin position="299"/>
        <end position="317"/>
    </location>
</feature>
<feature type="transmembrane region" description="Helical" evidence="8">
    <location>
        <begin position="323"/>
        <end position="341"/>
    </location>
</feature>
<sequence length="515" mass="58958">MKKFAIFFDRAFNDRQWFIILGLAAIALWTINLGNLPLRDWDEGSHAIVARELYRQGNWLYLTFFGQPYFLKPPLGYWIIASSYHLFGSFNEWTTRLPVALISALGVPLLYLVGRELFPNRRTALYAASVYLTLLPVVRHGRLMMLDGIINTFFILLLFCLLRSRKSPPWALGMGICLALIALTKGVLVFALWAVAGAYILVDRQWKILKNPYTWLGVLLGCAMTLSWYYAQWFKYGDLFIQIHLGTQNFNRLTTAVEGNDGSIFYYLIELLKYSFPWFLFLPGGLYLAVKSARNRETWGNFVLVGTILFLGTISFMGTKLPWYVMPFYPFFALAVGAQIAKLPKKRAYPRFLNRFFLLMVLVGIGGGIYFILADPQWVLILMSGVIIVTMGWMVRKPSIPILFLGMYLSLGLLMLSQSWIWELNEQFPVPKVGELIRKHTPPTTEIYTSFPYNRPSLDFYSDRAVHPADLQSLQQHFANQKYLLLDAATLETLQIPESTRVGTAEGFTLIKPSQ</sequence>
<feature type="transmembrane region" description="Helical" evidence="8">
    <location>
        <begin position="353"/>
        <end position="372"/>
    </location>
</feature>
<keyword evidence="5 8" id="KW-0812">Transmembrane</keyword>
<evidence type="ECO:0000256" key="8">
    <source>
        <dbReference type="SAM" id="Phobius"/>
    </source>
</evidence>
<feature type="transmembrane region" description="Helical" evidence="8">
    <location>
        <begin position="170"/>
        <end position="201"/>
    </location>
</feature>
<dbReference type="InterPro" id="IPR050297">
    <property type="entry name" value="LipidA_mod_glycosyltrf_83"/>
</dbReference>
<feature type="transmembrane region" description="Helical" evidence="8">
    <location>
        <begin position="59"/>
        <end position="81"/>
    </location>
</feature>
<evidence type="ECO:0000256" key="7">
    <source>
        <dbReference type="ARBA" id="ARBA00023136"/>
    </source>
</evidence>
<evidence type="ECO:0000313" key="11">
    <source>
        <dbReference type="Proteomes" id="UP000654482"/>
    </source>
</evidence>
<reference evidence="10" key="1">
    <citation type="submission" date="2020-10" db="EMBL/GenBank/DDBJ databases">
        <authorList>
            <person name="Castelo-Branco R."/>
            <person name="Eusebio N."/>
            <person name="Adriana R."/>
            <person name="Vieira A."/>
            <person name="Brugerolle De Fraissinette N."/>
            <person name="Rezende De Castro R."/>
            <person name="Schneider M.P."/>
            <person name="Vasconcelos V."/>
            <person name="Leao P.N."/>
        </authorList>
    </citation>
    <scope>NUCLEOTIDE SEQUENCE</scope>
    <source>
        <strain evidence="10">LEGE 07157</strain>
    </source>
</reference>
<dbReference type="Proteomes" id="UP000654482">
    <property type="component" value="Unassembled WGS sequence"/>
</dbReference>
<feature type="transmembrane region" description="Helical" evidence="8">
    <location>
        <begin position="264"/>
        <end position="287"/>
    </location>
</feature>
<keyword evidence="2" id="KW-1003">Cell membrane</keyword>
<feature type="domain" description="Glycosyltransferase RgtA/B/C/D-like" evidence="9">
    <location>
        <begin position="72"/>
        <end position="227"/>
    </location>
</feature>
<proteinExistence type="predicted"/>
<evidence type="ECO:0000256" key="5">
    <source>
        <dbReference type="ARBA" id="ARBA00022692"/>
    </source>
</evidence>
<feature type="transmembrane region" description="Helical" evidence="8">
    <location>
        <begin position="93"/>
        <end position="113"/>
    </location>
</feature>
<name>A0A8J7ASD3_9CYAN</name>
<accession>A0A8J7ASD3</accession>
<evidence type="ECO:0000256" key="1">
    <source>
        <dbReference type="ARBA" id="ARBA00004651"/>
    </source>
</evidence>
<keyword evidence="6 8" id="KW-1133">Transmembrane helix</keyword>
<gene>
    <name evidence="10" type="ORF">IQ249_06090</name>
</gene>
<comment type="caution">
    <text evidence="10">The sequence shown here is derived from an EMBL/GenBank/DDBJ whole genome shotgun (WGS) entry which is preliminary data.</text>
</comment>
<organism evidence="10 11">
    <name type="scientific">Lusitaniella coriacea LEGE 07157</name>
    <dbReference type="NCBI Taxonomy" id="945747"/>
    <lineage>
        <taxon>Bacteria</taxon>
        <taxon>Bacillati</taxon>
        <taxon>Cyanobacteriota</taxon>
        <taxon>Cyanophyceae</taxon>
        <taxon>Spirulinales</taxon>
        <taxon>Lusitaniellaceae</taxon>
        <taxon>Lusitaniella</taxon>
    </lineage>
</organism>
<dbReference type="GO" id="GO:0009103">
    <property type="term" value="P:lipopolysaccharide biosynthetic process"/>
    <property type="evidence" value="ECO:0007669"/>
    <property type="project" value="UniProtKB-ARBA"/>
</dbReference>
<evidence type="ECO:0000256" key="3">
    <source>
        <dbReference type="ARBA" id="ARBA00022676"/>
    </source>
</evidence>
<dbReference type="GO" id="GO:0016763">
    <property type="term" value="F:pentosyltransferase activity"/>
    <property type="evidence" value="ECO:0007669"/>
    <property type="project" value="TreeGrafter"/>
</dbReference>
<dbReference type="PANTHER" id="PTHR33908">
    <property type="entry name" value="MANNOSYLTRANSFERASE YKCB-RELATED"/>
    <property type="match status" value="1"/>
</dbReference>
<dbReference type="GO" id="GO:0005886">
    <property type="term" value="C:plasma membrane"/>
    <property type="evidence" value="ECO:0007669"/>
    <property type="project" value="UniProtKB-SubCell"/>
</dbReference>
<evidence type="ECO:0000259" key="9">
    <source>
        <dbReference type="Pfam" id="PF13231"/>
    </source>
</evidence>
<feature type="transmembrane region" description="Helical" evidence="8">
    <location>
        <begin position="378"/>
        <end position="395"/>
    </location>
</feature>
<dbReference type="InterPro" id="IPR038731">
    <property type="entry name" value="RgtA/B/C-like"/>
</dbReference>
<keyword evidence="11" id="KW-1185">Reference proteome</keyword>
<evidence type="ECO:0000256" key="2">
    <source>
        <dbReference type="ARBA" id="ARBA00022475"/>
    </source>
</evidence>
<comment type="subcellular location">
    <subcellularLocation>
        <location evidence="1">Cell membrane</location>
        <topology evidence="1">Multi-pass membrane protein</topology>
    </subcellularLocation>
</comment>
<dbReference type="GO" id="GO:0010041">
    <property type="term" value="P:response to iron(III) ion"/>
    <property type="evidence" value="ECO:0007669"/>
    <property type="project" value="TreeGrafter"/>
</dbReference>
<protein>
    <submittedName>
        <fullName evidence="10">Glycosyltransferase family 39 protein</fullName>
    </submittedName>
</protein>
<dbReference type="PANTHER" id="PTHR33908:SF3">
    <property type="entry name" value="UNDECAPRENYL PHOSPHATE-ALPHA-4-AMINO-4-DEOXY-L-ARABINOSE ARABINOSYL TRANSFERASE"/>
    <property type="match status" value="1"/>
</dbReference>
<feature type="transmembrane region" description="Helical" evidence="8">
    <location>
        <begin position="17"/>
        <end position="38"/>
    </location>
</feature>
<dbReference type="EMBL" id="JADEWZ010000007">
    <property type="protein sequence ID" value="MBE9115466.1"/>
    <property type="molecule type" value="Genomic_DNA"/>
</dbReference>
<keyword evidence="4" id="KW-0808">Transferase</keyword>
<feature type="transmembrane region" description="Helical" evidence="8">
    <location>
        <begin position="213"/>
        <end position="231"/>
    </location>
</feature>
<evidence type="ECO:0000256" key="6">
    <source>
        <dbReference type="ARBA" id="ARBA00022989"/>
    </source>
</evidence>
<dbReference type="RefSeq" id="WP_194028563.1">
    <property type="nucleotide sequence ID" value="NZ_JADEWZ010000007.1"/>
</dbReference>
<keyword evidence="3" id="KW-0328">Glycosyltransferase</keyword>
<dbReference type="Pfam" id="PF13231">
    <property type="entry name" value="PMT_2"/>
    <property type="match status" value="1"/>
</dbReference>
<evidence type="ECO:0000256" key="4">
    <source>
        <dbReference type="ARBA" id="ARBA00022679"/>
    </source>
</evidence>
<keyword evidence="7 8" id="KW-0472">Membrane</keyword>